<comment type="subcellular location">
    <subcellularLocation>
        <location evidence="2">Spore core</location>
    </subcellularLocation>
</comment>
<dbReference type="Proteomes" id="UP001290455">
    <property type="component" value="Unassembled WGS sequence"/>
</dbReference>
<dbReference type="NCBIfam" id="NF006905">
    <property type="entry name" value="PRK09399.1"/>
    <property type="match status" value="1"/>
</dbReference>
<evidence type="ECO:0000256" key="2">
    <source>
        <dbReference type="HAMAP-Rule" id="MF_00666"/>
    </source>
</evidence>
<comment type="similarity">
    <text evidence="2">Belongs to the SspP family.</text>
</comment>
<dbReference type="Pfam" id="PF08179">
    <property type="entry name" value="SspP"/>
    <property type="match status" value="1"/>
</dbReference>
<keyword evidence="5" id="KW-1185">Reference proteome</keyword>
<keyword evidence="1 2" id="KW-0749">Sporulation</keyword>
<evidence type="ECO:0000256" key="1">
    <source>
        <dbReference type="ARBA" id="ARBA00022969"/>
    </source>
</evidence>
<protein>
    <recommendedName>
        <fullName evidence="2">Small, acid-soluble spore protein P</fullName>
        <shortName evidence="2">SASP P</shortName>
    </recommendedName>
</protein>
<dbReference type="EMBL" id="JAXOFX010000008">
    <property type="protein sequence ID" value="MDZ5472755.1"/>
    <property type="molecule type" value="Genomic_DNA"/>
</dbReference>
<feature type="compositionally biased region" description="Basic and acidic residues" evidence="3">
    <location>
        <begin position="1"/>
        <end position="12"/>
    </location>
</feature>
<dbReference type="InterPro" id="IPR012614">
    <property type="entry name" value="SASP_SspP"/>
</dbReference>
<accession>A0ABU5J020</accession>
<evidence type="ECO:0000256" key="3">
    <source>
        <dbReference type="SAM" id="MobiDB-lite"/>
    </source>
</evidence>
<gene>
    <name evidence="2" type="primary">sspP</name>
    <name evidence="4" type="ORF">SM124_13560</name>
</gene>
<organism evidence="4 5">
    <name type="scientific">Robertmurraya mangrovi</name>
    <dbReference type="NCBI Taxonomy" id="3098077"/>
    <lineage>
        <taxon>Bacteria</taxon>
        <taxon>Bacillati</taxon>
        <taxon>Bacillota</taxon>
        <taxon>Bacilli</taxon>
        <taxon>Bacillales</taxon>
        <taxon>Bacillaceae</taxon>
        <taxon>Robertmurraya</taxon>
    </lineage>
</organism>
<proteinExistence type="evidence at transcript level"/>
<comment type="induction">
    <text evidence="2">Expressed only in the forespore compartment of sporulating cells.</text>
</comment>
<sequence>MVNKNDGKDMRRNAPKGNESGQPQPLSGSKKVKNRNHTRQKHNSHHDM</sequence>
<comment type="caution">
    <text evidence="4">The sequence shown here is derived from an EMBL/GenBank/DDBJ whole genome shotgun (WGS) entry which is preliminary data.</text>
</comment>
<reference evidence="4 5" key="1">
    <citation type="submission" date="2023-11" db="EMBL/GenBank/DDBJ databases">
        <title>Bacillus jintuensis, isolated from a mudflat on the Beibu Gulf coast.</title>
        <authorList>
            <person name="Li M."/>
        </authorList>
    </citation>
    <scope>NUCLEOTIDE SEQUENCE [LARGE SCALE GENOMIC DNA]</scope>
    <source>
        <strain evidence="4 5">31A1R</strain>
    </source>
</reference>
<evidence type="ECO:0000313" key="5">
    <source>
        <dbReference type="Proteomes" id="UP001290455"/>
    </source>
</evidence>
<name>A0ABU5J020_9BACI</name>
<dbReference type="HAMAP" id="MF_00666">
    <property type="entry name" value="SspP"/>
    <property type="match status" value="1"/>
</dbReference>
<feature type="region of interest" description="Disordered" evidence="3">
    <location>
        <begin position="1"/>
        <end position="48"/>
    </location>
</feature>
<dbReference type="RefSeq" id="WP_322447054.1">
    <property type="nucleotide sequence ID" value="NZ_JAXOFX010000008.1"/>
</dbReference>
<evidence type="ECO:0000313" key="4">
    <source>
        <dbReference type="EMBL" id="MDZ5472755.1"/>
    </source>
</evidence>
<feature type="compositionally biased region" description="Basic residues" evidence="3">
    <location>
        <begin position="30"/>
        <end position="48"/>
    </location>
</feature>